<keyword evidence="4" id="KW-1185">Reference proteome</keyword>
<gene>
    <name evidence="3" type="ORF">KY084_14155</name>
</gene>
<comment type="caution">
    <text evidence="3">The sequence shown here is derived from an EMBL/GenBank/DDBJ whole genome shotgun (WGS) entry which is preliminary data.</text>
</comment>
<feature type="domain" description="GH15-like" evidence="1">
    <location>
        <begin position="221"/>
        <end position="584"/>
    </location>
</feature>
<accession>A0ABS6XRH3</accession>
<proteinExistence type="predicted"/>
<dbReference type="InterPro" id="IPR011613">
    <property type="entry name" value="GH15-like"/>
</dbReference>
<protein>
    <submittedName>
        <fullName evidence="3">Glycoside hydrolase family 15 protein</fullName>
    </submittedName>
</protein>
<dbReference type="InterPro" id="IPR045582">
    <property type="entry name" value="Trehalase-like_N"/>
</dbReference>
<evidence type="ECO:0000259" key="1">
    <source>
        <dbReference type="Pfam" id="PF00723"/>
    </source>
</evidence>
<feature type="domain" description="Trehalase-like N-terminal" evidence="2">
    <location>
        <begin position="8"/>
        <end position="155"/>
    </location>
</feature>
<dbReference type="RefSeq" id="WP_219239134.1">
    <property type="nucleotide sequence ID" value="NZ_JAHWZX010000016.1"/>
</dbReference>
<evidence type="ECO:0000313" key="4">
    <source>
        <dbReference type="Proteomes" id="UP001197214"/>
    </source>
</evidence>
<dbReference type="Pfam" id="PF00723">
    <property type="entry name" value="Glyco_hydro_15"/>
    <property type="match status" value="1"/>
</dbReference>
<dbReference type="EMBL" id="JAHWZX010000016">
    <property type="protein sequence ID" value="MBW4332010.1"/>
    <property type="molecule type" value="Genomic_DNA"/>
</dbReference>
<name>A0ABS6XRH3_9SPHN</name>
<evidence type="ECO:0000313" key="3">
    <source>
        <dbReference type="EMBL" id="MBW4332010.1"/>
    </source>
</evidence>
<dbReference type="Proteomes" id="UP001197214">
    <property type="component" value="Unassembled WGS sequence"/>
</dbReference>
<dbReference type="GO" id="GO:0016787">
    <property type="term" value="F:hydrolase activity"/>
    <property type="evidence" value="ECO:0007669"/>
    <property type="project" value="UniProtKB-KW"/>
</dbReference>
<evidence type="ECO:0000259" key="2">
    <source>
        <dbReference type="Pfam" id="PF19291"/>
    </source>
</evidence>
<reference evidence="3 4" key="1">
    <citation type="submission" date="2021-07" db="EMBL/GenBank/DDBJ databases">
        <title>Stakelama flava sp. nov., a novel endophytic bacterium isolated from branch of Kandelia candel.</title>
        <authorList>
            <person name="Tuo L."/>
        </authorList>
    </citation>
    <scope>NUCLEOTIDE SEQUENCE [LARGE SCALE GENOMIC DNA]</scope>
    <source>
        <strain evidence="3 4">CBK3Z-3</strain>
    </source>
</reference>
<dbReference type="Pfam" id="PF19291">
    <property type="entry name" value="TREH_N"/>
    <property type="match status" value="1"/>
</dbReference>
<organism evidence="3 4">
    <name type="scientific">Stakelama flava</name>
    <dbReference type="NCBI Taxonomy" id="2860338"/>
    <lineage>
        <taxon>Bacteria</taxon>
        <taxon>Pseudomonadati</taxon>
        <taxon>Pseudomonadota</taxon>
        <taxon>Alphaproteobacteria</taxon>
        <taxon>Sphingomonadales</taxon>
        <taxon>Sphingomonadaceae</taxon>
        <taxon>Stakelama</taxon>
    </lineage>
</organism>
<sequence>MSEDWRPHAISGHGMISDGQTAALVYEDATIDWLCMPRFDSQACLAALLGTGENGGWWLHPVDEVINTSRRYLDGTMILETVMETEGGEVAILDFMPIQRGEAPDVVRIVEGRRGAVEMQTRLALRFDDGRTHPMVLQHSDGEMLAIAGPNAVALRFGCGIDHDGRAFSGSFTVAEGERRPLCMTWFRSEGDVPDPVDPEKALKQASKVWHDWSAKTEYDGVAEKAVKRSLLTLKALVHEHTGGMVAAATASLPERPGGQRNWDYRYCWLRDATFTLLGFLHTGHKKEAKQWIDWLRRAVAGEPIDVQPFYAIDGNRHSLEWEADWLQGFGDARPVRFGNGAVDQIQLDIYGEVIDAICVARRHGLAQDTDELVARMAEKLETLWREPDAGIWESRGEPKQHVYSKVMCWVAFDRAAKMLADAMPDAARRWRDLAQEVREEVLTRGFDEKRGAFTQAFGDDALDGAVLRLPIVGFIDANDERMRKTVNAIERELMVGDFVYRYSDDSTDDGVGGAEGVFLAVGLWLADVYALQGRKDEARRLFDSVLGTANDLGLLSEECWPEDGRQLGNIPQALSHVSLVNTALSLSSDGKPPRLA</sequence>
<dbReference type="PANTHER" id="PTHR31616:SF0">
    <property type="entry name" value="GLUCAN 1,4-ALPHA-GLUCOSIDASE"/>
    <property type="match status" value="1"/>
</dbReference>
<keyword evidence="3" id="KW-0378">Hydrolase</keyword>
<dbReference type="PANTHER" id="PTHR31616">
    <property type="entry name" value="TREHALASE"/>
    <property type="match status" value="1"/>
</dbReference>